<sequence>MLLAGKFILGTIIASFIQCLVWRQVNHVSQFIARSFCDTCHHSLAFWQLIPIIGVALQKGRCHFCQHKLSLAPPLFELFGGFFASRYLTLNLYAGLLFSLGLWLAALAWFDLLTLSVPNILLLLGLIFCLSLRFLKPTLTPFDLVIMLCLCLILVIFNWRHWLGAGDTLVLLGLMLAFGWYCTCLILFLATLGCLVFNIFAKVAKLPFIPFLTLTYLGLAYVFPPLFGV</sequence>
<proteinExistence type="inferred from homology"/>
<gene>
    <name evidence="10" type="ORF">SAMN05216431_10839</name>
</gene>
<dbReference type="Pfam" id="PF06750">
    <property type="entry name" value="A24_N_bact"/>
    <property type="match status" value="1"/>
</dbReference>
<evidence type="ECO:0000256" key="5">
    <source>
        <dbReference type="ARBA" id="ARBA00022989"/>
    </source>
</evidence>
<feature type="transmembrane region" description="Helical" evidence="7">
    <location>
        <begin position="116"/>
        <end position="135"/>
    </location>
</feature>
<feature type="domain" description="Prepilin type IV endopeptidase peptidase" evidence="8">
    <location>
        <begin position="100"/>
        <end position="197"/>
    </location>
</feature>
<dbReference type="Pfam" id="PF01478">
    <property type="entry name" value="Peptidase_A24"/>
    <property type="match status" value="1"/>
</dbReference>
<comment type="similarity">
    <text evidence="2">Belongs to the peptidase A24 family.</text>
</comment>
<keyword evidence="5 7" id="KW-1133">Transmembrane helix</keyword>
<evidence type="ECO:0000256" key="6">
    <source>
        <dbReference type="ARBA" id="ARBA00023136"/>
    </source>
</evidence>
<feature type="transmembrane region" description="Helical" evidence="7">
    <location>
        <begin position="142"/>
        <end position="162"/>
    </location>
</feature>
<evidence type="ECO:0000313" key="11">
    <source>
        <dbReference type="Proteomes" id="UP000182089"/>
    </source>
</evidence>
<feature type="transmembrane region" description="Helical" evidence="7">
    <location>
        <begin position="208"/>
        <end position="227"/>
    </location>
</feature>
<dbReference type="PANTHER" id="PTHR30487:SF0">
    <property type="entry name" value="PREPILIN LEADER PEPTIDASE_N-METHYLTRANSFERASE-RELATED"/>
    <property type="match status" value="1"/>
</dbReference>
<keyword evidence="4 7" id="KW-0812">Transmembrane</keyword>
<feature type="domain" description="Prepilin peptidase A24 N-terminal" evidence="9">
    <location>
        <begin position="8"/>
        <end position="83"/>
    </location>
</feature>
<feature type="transmembrane region" description="Helical" evidence="7">
    <location>
        <begin position="168"/>
        <end position="201"/>
    </location>
</feature>
<evidence type="ECO:0000256" key="7">
    <source>
        <dbReference type="SAM" id="Phobius"/>
    </source>
</evidence>
<comment type="caution">
    <text evidence="10">The sequence shown here is derived from an EMBL/GenBank/DDBJ whole genome shotgun (WGS) entry which is preliminary data.</text>
</comment>
<organism evidence="10 11">
    <name type="scientific">Ligilactobacillus ruminis</name>
    <dbReference type="NCBI Taxonomy" id="1623"/>
    <lineage>
        <taxon>Bacteria</taxon>
        <taxon>Bacillati</taxon>
        <taxon>Bacillota</taxon>
        <taxon>Bacilli</taxon>
        <taxon>Lactobacillales</taxon>
        <taxon>Lactobacillaceae</taxon>
        <taxon>Ligilactobacillus</taxon>
    </lineage>
</organism>
<dbReference type="EMBL" id="FOCC01000008">
    <property type="protein sequence ID" value="SEM75323.1"/>
    <property type="molecule type" value="Genomic_DNA"/>
</dbReference>
<name>A0ABY1AC65_9LACO</name>
<keyword evidence="6 7" id="KW-0472">Membrane</keyword>
<accession>A0ABY1AC65</accession>
<dbReference type="Proteomes" id="UP000182089">
    <property type="component" value="Unassembled WGS sequence"/>
</dbReference>
<evidence type="ECO:0000256" key="1">
    <source>
        <dbReference type="ARBA" id="ARBA00004651"/>
    </source>
</evidence>
<dbReference type="InterPro" id="IPR010627">
    <property type="entry name" value="Prepilin_pept_A24_N"/>
</dbReference>
<evidence type="ECO:0000259" key="8">
    <source>
        <dbReference type="Pfam" id="PF01478"/>
    </source>
</evidence>
<keyword evidence="3" id="KW-1003">Cell membrane</keyword>
<evidence type="ECO:0000313" key="10">
    <source>
        <dbReference type="EMBL" id="SEM75323.1"/>
    </source>
</evidence>
<evidence type="ECO:0000259" key="9">
    <source>
        <dbReference type="Pfam" id="PF06750"/>
    </source>
</evidence>
<evidence type="ECO:0000256" key="2">
    <source>
        <dbReference type="ARBA" id="ARBA00005801"/>
    </source>
</evidence>
<feature type="transmembrane region" description="Helical" evidence="7">
    <location>
        <begin position="90"/>
        <end position="110"/>
    </location>
</feature>
<dbReference type="Gene3D" id="1.20.120.1220">
    <property type="match status" value="1"/>
</dbReference>
<dbReference type="PANTHER" id="PTHR30487">
    <property type="entry name" value="TYPE 4 PREPILIN-LIKE PROTEINS LEADER PEPTIDE-PROCESSING ENZYME"/>
    <property type="match status" value="1"/>
</dbReference>
<evidence type="ECO:0000256" key="4">
    <source>
        <dbReference type="ARBA" id="ARBA00022692"/>
    </source>
</evidence>
<comment type="subcellular location">
    <subcellularLocation>
        <location evidence="1">Cell membrane</location>
        <topology evidence="1">Multi-pass membrane protein</topology>
    </subcellularLocation>
</comment>
<reference evidence="10 11" key="1">
    <citation type="submission" date="2016-10" db="EMBL/GenBank/DDBJ databases">
        <authorList>
            <person name="Varghese N."/>
            <person name="Submissions S."/>
        </authorList>
    </citation>
    <scope>NUCLEOTIDE SEQUENCE [LARGE SCALE GENOMIC DNA]</scope>
    <source>
        <strain evidence="10 11">WC1T17</strain>
    </source>
</reference>
<protein>
    <submittedName>
        <fullName evidence="10">Type 4 prepilin peptidase 1 Aspartic peptidase. MEROPS family A24A</fullName>
    </submittedName>
</protein>
<dbReference type="InterPro" id="IPR050882">
    <property type="entry name" value="Prepilin_peptidase/N-MTase"/>
</dbReference>
<dbReference type="InterPro" id="IPR000045">
    <property type="entry name" value="Prepilin_IV_endopep_pep"/>
</dbReference>
<evidence type="ECO:0000256" key="3">
    <source>
        <dbReference type="ARBA" id="ARBA00022475"/>
    </source>
</evidence>